<evidence type="ECO:0000313" key="3">
    <source>
        <dbReference type="Proteomes" id="UP000643405"/>
    </source>
</evidence>
<dbReference type="PANTHER" id="PTHR36513:SF1">
    <property type="entry name" value="TRANSMEMBRANE PROTEIN"/>
    <property type="match status" value="1"/>
</dbReference>
<gene>
    <name evidence="2" type="ORF">ICI42_04735</name>
</gene>
<dbReference type="InterPro" id="IPR014586">
    <property type="entry name" value="UCP033909"/>
</dbReference>
<reference evidence="2" key="1">
    <citation type="submission" date="2020-09" db="EMBL/GenBank/DDBJ databases">
        <title>Genome seq and assembly of Tianweitania sp.</title>
        <authorList>
            <person name="Chhetri G."/>
        </authorList>
    </citation>
    <scope>NUCLEOTIDE SEQUENCE</scope>
    <source>
        <strain evidence="2">Rool2</strain>
    </source>
</reference>
<dbReference type="PANTHER" id="PTHR36513">
    <property type="entry name" value="ABC TRANSMEMBRANE TYPE-1 DOMAIN-CONTAINING PROTEIN"/>
    <property type="match status" value="1"/>
</dbReference>
<dbReference type="Pfam" id="PF05990">
    <property type="entry name" value="DUF900"/>
    <property type="match status" value="1"/>
</dbReference>
<dbReference type="PROSITE" id="PS51257">
    <property type="entry name" value="PROKAR_LIPOPROTEIN"/>
    <property type="match status" value="1"/>
</dbReference>
<name>A0A8J6U158_9HYPH</name>
<dbReference type="InterPro" id="IPR029058">
    <property type="entry name" value="AB_hydrolase_fold"/>
</dbReference>
<proteinExistence type="predicted"/>
<sequence>MRRAVLLTFCVFLAACASRPIGVLQPTDLPLGGASTVDMLVATTRAPSADKAILFTGERGADLSMADVSISIPPAANREVGQIQWPRRLPADPSREFATVAVSPVVGKKQAQDWLGRNLPENRSVLIFVHGFNNRFEDAVYRFAQIVHDSGAKTAPILFTWPSRARIFDYLYDRESTNFSRDALEDLIRHVAEDRRVGEITIMAHSMGAWPTMEALRQMSIRDGRVNPKVRNVILASPDLDIDVFMTQWRSLGEHHPQTYLFSSRRDRALNFSHTIAGGVTRLGQIDPTIEPYKSGLERAGITVFDMTNVEGGSDRLNHGQFAQNPEIVQIIGNRLIAGQTVTDNDPSLGERVGGLALGVGQTVGSAAGLVITAPIAVLDPESRRRYGDQVILFGQQGESPAN</sequence>
<keyword evidence="3" id="KW-1185">Reference proteome</keyword>
<dbReference type="EMBL" id="JACVVX010000001">
    <property type="protein sequence ID" value="MBD0413953.1"/>
    <property type="molecule type" value="Genomic_DNA"/>
</dbReference>
<evidence type="ECO:0000313" key="2">
    <source>
        <dbReference type="EMBL" id="MBD0413953.1"/>
    </source>
</evidence>
<dbReference type="GO" id="GO:0016787">
    <property type="term" value="F:hydrolase activity"/>
    <property type="evidence" value="ECO:0007669"/>
    <property type="project" value="UniProtKB-KW"/>
</dbReference>
<accession>A0A8J6U158</accession>
<dbReference type="Gene3D" id="3.40.50.1820">
    <property type="entry name" value="alpha/beta hydrolase"/>
    <property type="match status" value="1"/>
</dbReference>
<protein>
    <submittedName>
        <fullName evidence="2">Alpha/beta hydrolase</fullName>
    </submittedName>
</protein>
<dbReference type="InterPro" id="IPR010297">
    <property type="entry name" value="DUF900_hydrolase"/>
</dbReference>
<dbReference type="PIRSF" id="PIRSF033909">
    <property type="entry name" value="UCP033909"/>
    <property type="match status" value="1"/>
</dbReference>
<keyword evidence="1" id="KW-0732">Signal</keyword>
<dbReference type="Proteomes" id="UP000643405">
    <property type="component" value="Unassembled WGS sequence"/>
</dbReference>
<dbReference type="RefSeq" id="WP_188163345.1">
    <property type="nucleotide sequence ID" value="NZ_JACVVX010000001.1"/>
</dbReference>
<feature type="chain" id="PRO_5035174825" evidence="1">
    <location>
        <begin position="18"/>
        <end position="403"/>
    </location>
</feature>
<evidence type="ECO:0000256" key="1">
    <source>
        <dbReference type="SAM" id="SignalP"/>
    </source>
</evidence>
<keyword evidence="2" id="KW-0378">Hydrolase</keyword>
<organism evidence="2 3">
    <name type="scientific">Oryzicola mucosus</name>
    <dbReference type="NCBI Taxonomy" id="2767425"/>
    <lineage>
        <taxon>Bacteria</taxon>
        <taxon>Pseudomonadati</taxon>
        <taxon>Pseudomonadota</taxon>
        <taxon>Alphaproteobacteria</taxon>
        <taxon>Hyphomicrobiales</taxon>
        <taxon>Phyllobacteriaceae</taxon>
        <taxon>Oryzicola</taxon>
    </lineage>
</organism>
<comment type="caution">
    <text evidence="2">The sequence shown here is derived from an EMBL/GenBank/DDBJ whole genome shotgun (WGS) entry which is preliminary data.</text>
</comment>
<feature type="signal peptide" evidence="1">
    <location>
        <begin position="1"/>
        <end position="17"/>
    </location>
</feature>
<dbReference type="AlphaFoldDB" id="A0A8J6U158"/>
<dbReference type="SUPFAM" id="SSF53474">
    <property type="entry name" value="alpha/beta-Hydrolases"/>
    <property type="match status" value="1"/>
</dbReference>